<feature type="compositionally biased region" description="Gly residues" evidence="1">
    <location>
        <begin position="292"/>
        <end position="303"/>
    </location>
</feature>
<dbReference type="InterPro" id="IPR031571">
    <property type="entry name" value="RcpC_dom"/>
</dbReference>
<evidence type="ECO:0000313" key="3">
    <source>
        <dbReference type="EMBL" id="MXO62430.1"/>
    </source>
</evidence>
<dbReference type="NCBIfam" id="TIGR03177">
    <property type="entry name" value="pilus_cpaB"/>
    <property type="match status" value="1"/>
</dbReference>
<feature type="compositionally biased region" description="Low complexity" evidence="1">
    <location>
        <begin position="304"/>
        <end position="318"/>
    </location>
</feature>
<comment type="caution">
    <text evidence="3">The sequence shown here is derived from an EMBL/GenBank/DDBJ whole genome shotgun (WGS) entry which is preliminary data.</text>
</comment>
<evidence type="ECO:0000256" key="1">
    <source>
        <dbReference type="SAM" id="MobiDB-lite"/>
    </source>
</evidence>
<reference evidence="3 4" key="1">
    <citation type="submission" date="2019-12" db="EMBL/GenBank/DDBJ databases">
        <title>Genomic-based taxomic classification of the family Erythrobacteraceae.</title>
        <authorList>
            <person name="Xu L."/>
        </authorList>
    </citation>
    <scope>NUCLEOTIDE SEQUENCE [LARGE SCALE GENOMIC DNA]</scope>
    <source>
        <strain evidence="3 4">MCCC 1A09965</strain>
    </source>
</reference>
<dbReference type="AlphaFoldDB" id="A0A844YD30"/>
<dbReference type="RefSeq" id="WP_160672453.1">
    <property type="nucleotide sequence ID" value="NZ_WTYN01000001.1"/>
</dbReference>
<feature type="region of interest" description="Disordered" evidence="1">
    <location>
        <begin position="262"/>
        <end position="348"/>
    </location>
</feature>
<sequence length="378" mass="38867">MDRKKLVLLLGALIVAIGTALVARNMFAGASAPQAEAAAVPAGPKVLVAQRTLPTGTIITADALGFQPWPKDLVQDAYFIDGEADMTKLLGTVVRHPVTAGEPVTQGSLVAPGDRGFLAAALGPGMRAVTIPVSAKAGVAGFVFPGDRVDLLLSQTVKGDGPALKTTETILRNLRILATDQRTSQETVDGKTRVRKFRTVTVEATPKIAEKIAVAQTLGRLTLTLRSIADSQGELERALANGDVTVPEGATPEEEEAILREAMSRPDDGSSTFVTGGDVSRFQRASVPPRTSGGGNGGGGSSNDGGAQIAQAFFGGPAKAPSGPVVRVTRGKSTSSVKIGANGSANPEEAAQASMFEQMMEAAVKAQGMAAQSDANEE</sequence>
<dbReference type="InterPro" id="IPR017592">
    <property type="entry name" value="Pilus_assmbl_Flp-typ_CpaB"/>
</dbReference>
<dbReference type="Pfam" id="PF16976">
    <property type="entry name" value="RcpC"/>
    <property type="match status" value="1"/>
</dbReference>
<dbReference type="Gene3D" id="3.90.1210.10">
    <property type="entry name" value="Antifreeze-like/N-acetylneuraminic acid synthase C-terminal domain"/>
    <property type="match status" value="1"/>
</dbReference>
<dbReference type="OrthoDB" id="163768at2"/>
<gene>
    <name evidence="3" type="primary">cpaB</name>
    <name evidence="3" type="ORF">GRI48_05320</name>
</gene>
<organism evidence="3 4">
    <name type="scientific">Qipengyuania oceanensis</name>
    <dbReference type="NCBI Taxonomy" id="1463597"/>
    <lineage>
        <taxon>Bacteria</taxon>
        <taxon>Pseudomonadati</taxon>
        <taxon>Pseudomonadota</taxon>
        <taxon>Alphaproteobacteria</taxon>
        <taxon>Sphingomonadales</taxon>
        <taxon>Erythrobacteraceae</taxon>
        <taxon>Qipengyuania</taxon>
    </lineage>
</organism>
<name>A0A844YD30_9SPHN</name>
<dbReference type="Proteomes" id="UP000445582">
    <property type="component" value="Unassembled WGS sequence"/>
</dbReference>
<dbReference type="EMBL" id="WTYN01000001">
    <property type="protein sequence ID" value="MXO62430.1"/>
    <property type="molecule type" value="Genomic_DNA"/>
</dbReference>
<dbReference type="Pfam" id="PF08666">
    <property type="entry name" value="SAF"/>
    <property type="match status" value="1"/>
</dbReference>
<evidence type="ECO:0000259" key="2">
    <source>
        <dbReference type="SMART" id="SM00858"/>
    </source>
</evidence>
<proteinExistence type="predicted"/>
<feature type="domain" description="SAF" evidence="2">
    <location>
        <begin position="44"/>
        <end position="110"/>
    </location>
</feature>
<dbReference type="InterPro" id="IPR013974">
    <property type="entry name" value="SAF"/>
</dbReference>
<keyword evidence="4" id="KW-1185">Reference proteome</keyword>
<dbReference type="CDD" id="cd11614">
    <property type="entry name" value="SAF_CpaB_FlgA_like"/>
    <property type="match status" value="1"/>
</dbReference>
<protein>
    <submittedName>
        <fullName evidence="3">Flp pilus assembly protein CpaB</fullName>
    </submittedName>
</protein>
<accession>A0A844YD30</accession>
<dbReference type="SMART" id="SM00858">
    <property type="entry name" value="SAF"/>
    <property type="match status" value="1"/>
</dbReference>
<evidence type="ECO:0000313" key="4">
    <source>
        <dbReference type="Proteomes" id="UP000445582"/>
    </source>
</evidence>